<dbReference type="RefSeq" id="WP_085802277.1">
    <property type="nucleotide sequence ID" value="NZ_FWXB01000025.1"/>
</dbReference>
<name>A0A1X7BXP3_9RHOB</name>
<protein>
    <recommendedName>
        <fullName evidence="1">DUF6429 domain-containing protein</fullName>
    </recommendedName>
</protein>
<dbReference type="Proteomes" id="UP000193224">
    <property type="component" value="Unassembled WGS sequence"/>
</dbReference>
<dbReference type="InterPro" id="IPR045489">
    <property type="entry name" value="DUF6429"/>
</dbReference>
<evidence type="ECO:0000313" key="3">
    <source>
        <dbReference type="Proteomes" id="UP000193224"/>
    </source>
</evidence>
<dbReference type="AlphaFoldDB" id="A0A1X7BXP3"/>
<sequence>MQLDDDKIDDATMALLRLTLHDERRAWKGFDWDVLARLHEKGWISDPVSKARSIVFTDEGLQRSEQLLLELFGKDQA</sequence>
<gene>
    <name evidence="2" type="ORF">ROA7745_04241</name>
</gene>
<evidence type="ECO:0000259" key="1">
    <source>
        <dbReference type="Pfam" id="PF20008"/>
    </source>
</evidence>
<keyword evidence="3" id="KW-1185">Reference proteome</keyword>
<organism evidence="2 3">
    <name type="scientific">Roseovarius aestuarii</name>
    <dbReference type="NCBI Taxonomy" id="475083"/>
    <lineage>
        <taxon>Bacteria</taxon>
        <taxon>Pseudomonadati</taxon>
        <taxon>Pseudomonadota</taxon>
        <taxon>Alphaproteobacteria</taxon>
        <taxon>Rhodobacterales</taxon>
        <taxon>Roseobacteraceae</taxon>
        <taxon>Roseovarius</taxon>
    </lineage>
</organism>
<reference evidence="2 3" key="1">
    <citation type="submission" date="2017-03" db="EMBL/GenBank/DDBJ databases">
        <authorList>
            <person name="Afonso C.L."/>
            <person name="Miller P.J."/>
            <person name="Scott M.A."/>
            <person name="Spackman E."/>
            <person name="Goraichik I."/>
            <person name="Dimitrov K.M."/>
            <person name="Suarez D.L."/>
            <person name="Swayne D.E."/>
        </authorList>
    </citation>
    <scope>NUCLEOTIDE SEQUENCE [LARGE SCALE GENOMIC DNA]</scope>
    <source>
        <strain evidence="2 3">CECT 7745</strain>
    </source>
</reference>
<dbReference type="Pfam" id="PF20008">
    <property type="entry name" value="DUF6429"/>
    <property type="match status" value="1"/>
</dbReference>
<dbReference type="EMBL" id="FWXB01000025">
    <property type="protein sequence ID" value="SMC14374.1"/>
    <property type="molecule type" value="Genomic_DNA"/>
</dbReference>
<proteinExistence type="predicted"/>
<dbReference type="OrthoDB" id="8912983at2"/>
<evidence type="ECO:0000313" key="2">
    <source>
        <dbReference type="EMBL" id="SMC14374.1"/>
    </source>
</evidence>
<feature type="domain" description="DUF6429" evidence="1">
    <location>
        <begin position="4"/>
        <end position="74"/>
    </location>
</feature>
<accession>A0A1X7BXP3</accession>